<evidence type="ECO:0000256" key="1">
    <source>
        <dbReference type="SAM" id="MobiDB-lite"/>
    </source>
</evidence>
<feature type="compositionally biased region" description="Basic and acidic residues" evidence="1">
    <location>
        <begin position="354"/>
        <end position="365"/>
    </location>
</feature>
<evidence type="ECO:0000313" key="4">
    <source>
        <dbReference type="Proteomes" id="UP000285650"/>
    </source>
</evidence>
<name>A0A414LEW2_9BACE</name>
<reference evidence="3 4" key="1">
    <citation type="submission" date="2018-08" db="EMBL/GenBank/DDBJ databases">
        <title>A genome reference for cultivated species of the human gut microbiota.</title>
        <authorList>
            <person name="Zou Y."/>
            <person name="Xue W."/>
            <person name="Luo G."/>
        </authorList>
    </citation>
    <scope>NUCLEOTIDE SEQUENCE [LARGE SCALE GENOMIC DNA]</scope>
    <source>
        <strain evidence="3 4">AM27-17</strain>
    </source>
</reference>
<feature type="region of interest" description="Disordered" evidence="1">
    <location>
        <begin position="354"/>
        <end position="381"/>
    </location>
</feature>
<feature type="signal peptide" evidence="2">
    <location>
        <begin position="1"/>
        <end position="22"/>
    </location>
</feature>
<feature type="chain" id="PRO_5019476470" evidence="2">
    <location>
        <begin position="23"/>
        <end position="1090"/>
    </location>
</feature>
<feature type="compositionally biased region" description="Basic and acidic residues" evidence="1">
    <location>
        <begin position="102"/>
        <end position="120"/>
    </location>
</feature>
<gene>
    <name evidence="3" type="ORF">DW712_08350</name>
</gene>
<protein>
    <submittedName>
        <fullName evidence="3">DUF4906 domain-containing protein</fullName>
    </submittedName>
</protein>
<organism evidence="3 4">
    <name type="scientific">Bacteroides intestinalis</name>
    <dbReference type="NCBI Taxonomy" id="329854"/>
    <lineage>
        <taxon>Bacteria</taxon>
        <taxon>Pseudomonadati</taxon>
        <taxon>Bacteroidota</taxon>
        <taxon>Bacteroidia</taxon>
        <taxon>Bacteroidales</taxon>
        <taxon>Bacteroidaceae</taxon>
        <taxon>Bacteroides</taxon>
    </lineage>
</organism>
<sequence>MKRNFLTYIFLCVLLLCTASCKDDLLYGGGVIGEGESVISGTVKFKPLIPVLNGSTRTSGGVIKSINSLCVLLYDEEGNLVKKYPLTPAIGNTPTEGEYVLSEEKRTEHKTESIAGEDKNLPSAESETPHANFRLTVPFGRYYIYAVANMDDLSEYEDAIKTKEGLKSISLIWNLENIAANNQMFGFFSDASADSDAPLLTINQRTIPLHAWIRRAASKVTIAYDGSMLHENVYIYLKSVTIKDIPNQCYLGKKSAVNKDPDNPEKNFGDLIKDGESITYVEGTSYDEHWPARITKGRPYYYYYYDSVDQQNKGVSVLSTEYSDDNLDKKNEHIQKAHGEKNEALFFYENMQGEGKDKRQDHDGNGELDAPGLNNRPEDEFYKDQKPYGTYIEVKAYYISNAEGRVGSGDITYRFMLGKNVTTDYNAERNHHYKLTLKFNKYANDVDWHIEYEEPKPGIEVPNPYYISYLYNRTMDLPIKINTGGGELISLKAKIITNNWAPNGAYTEGDGRLDYAYWYDYDVTSQKDYTAQNKGGQNQPWNGFLSLRRTTATVLTQNKSLNDPENGVVWLGEKDGKAKGNKEYYEDSKRGERDYVIEAKENIEENTEELGKFTIGNPVGAGNEQNITAHIPLYTRAKQMIISTGYTGNNPYVAYRRRATVEIQAGIRFANSEKITILKDTAEILQVRRVVNPKGIYRSWNNDTPFHVTLMRLPRENSTTFESFTSEGPWKVEVVEGGDNMISLSRTAGETGTPIDFKVIFNSKCPNKDTSRFAIIRINYHNYTCQHLIFVRQGDAPIPLVENGAKWHTCNLVTANREAESPLDEGSLFKYGNLEDAIAASNQVNYKDPWINITPESFHVWFPHNNPNLTLANGKGLKRWADISSVIPSATTQWNLSLSDNVRIAEYNDFKTLFDNKDTEQGYGVLYGDESSTTATDIRQVYGYMADGENKNTEGCGIRGCFVYNKTNSRNLFFPIGASGYGHRKRANSQTGAELQGRSGILRYAAGRVDRYPDPGLGDRPLFYDLYMRPGAIYWLSDYSDAIDANGNADKTIGWDINYFTFDFNFIHKANLYNNSTDGSDACFIRCVED</sequence>
<dbReference type="EMBL" id="QSKV01000004">
    <property type="protein sequence ID" value="RHE93173.1"/>
    <property type="molecule type" value="Genomic_DNA"/>
</dbReference>
<feature type="region of interest" description="Disordered" evidence="1">
    <location>
        <begin position="101"/>
        <end position="127"/>
    </location>
</feature>
<proteinExistence type="predicted"/>
<accession>A0A414LEW2</accession>
<evidence type="ECO:0000256" key="2">
    <source>
        <dbReference type="SAM" id="SignalP"/>
    </source>
</evidence>
<dbReference type="AlphaFoldDB" id="A0A414LEW2"/>
<dbReference type="RefSeq" id="WP_118221690.1">
    <property type="nucleotide sequence ID" value="NZ_JADNIJ010000019.1"/>
</dbReference>
<comment type="caution">
    <text evidence="3">The sequence shown here is derived from an EMBL/GenBank/DDBJ whole genome shotgun (WGS) entry which is preliminary data.</text>
</comment>
<dbReference type="Proteomes" id="UP000285650">
    <property type="component" value="Unassembled WGS sequence"/>
</dbReference>
<evidence type="ECO:0000313" key="3">
    <source>
        <dbReference type="EMBL" id="RHE93173.1"/>
    </source>
</evidence>
<keyword evidence="2" id="KW-0732">Signal</keyword>